<feature type="domain" description="FAD dependent oxidoreductase" evidence="9">
    <location>
        <begin position="19"/>
        <end position="73"/>
    </location>
</feature>
<dbReference type="OrthoDB" id="246701at2"/>
<reference evidence="10 11" key="1">
    <citation type="submission" date="2017-09" db="EMBL/GenBank/DDBJ databases">
        <title>Sphingomonas panjinensis sp.nov., isolated from oil-contaminated soil.</title>
        <authorList>
            <person name="Wang L."/>
            <person name="Chen L."/>
        </authorList>
    </citation>
    <scope>NUCLEOTIDE SEQUENCE [LARGE SCALE GENOMIC DNA]</scope>
    <source>
        <strain evidence="10 11">FW-11</strain>
    </source>
</reference>
<evidence type="ECO:0000256" key="7">
    <source>
        <dbReference type="ARBA" id="ARBA00039751"/>
    </source>
</evidence>
<dbReference type="GO" id="GO:0071949">
    <property type="term" value="F:FAD binding"/>
    <property type="evidence" value="ECO:0007669"/>
    <property type="project" value="InterPro"/>
</dbReference>
<proteinExistence type="inferred from homology"/>
<comment type="similarity">
    <text evidence="2">Belongs to the DAMOX/DASOX family.</text>
</comment>
<accession>A0A2T5FXY7</accession>
<dbReference type="PANTHER" id="PTHR11530:SF11">
    <property type="entry name" value="D-ASPARTATE OXIDASE"/>
    <property type="match status" value="1"/>
</dbReference>
<dbReference type="InterPro" id="IPR023209">
    <property type="entry name" value="DAO"/>
</dbReference>
<evidence type="ECO:0000256" key="3">
    <source>
        <dbReference type="ARBA" id="ARBA00022630"/>
    </source>
</evidence>
<gene>
    <name evidence="10" type="ORF">CLG96_10955</name>
</gene>
<evidence type="ECO:0000313" key="10">
    <source>
        <dbReference type="EMBL" id="PTQ10997.1"/>
    </source>
</evidence>
<evidence type="ECO:0000256" key="1">
    <source>
        <dbReference type="ARBA" id="ARBA00001974"/>
    </source>
</evidence>
<dbReference type="EC" id="1.4.3.3" evidence="6"/>
<dbReference type="Gene3D" id="3.30.9.10">
    <property type="entry name" value="D-Amino Acid Oxidase, subunit A, domain 2"/>
    <property type="match status" value="1"/>
</dbReference>
<dbReference type="PROSITE" id="PS00677">
    <property type="entry name" value="DAO"/>
    <property type="match status" value="1"/>
</dbReference>
<dbReference type="InterPro" id="IPR036188">
    <property type="entry name" value="FAD/NAD-bd_sf"/>
</dbReference>
<feature type="domain" description="FAD dependent oxidoreductase" evidence="9">
    <location>
        <begin position="82"/>
        <end position="342"/>
    </location>
</feature>
<dbReference type="EMBL" id="NWBU01000009">
    <property type="protein sequence ID" value="PTQ10997.1"/>
    <property type="molecule type" value="Genomic_DNA"/>
</dbReference>
<dbReference type="Pfam" id="PF01266">
    <property type="entry name" value="DAO"/>
    <property type="match status" value="2"/>
</dbReference>
<dbReference type="InterPro" id="IPR006181">
    <property type="entry name" value="D-amino_acid_oxidase_CS"/>
</dbReference>
<evidence type="ECO:0000313" key="11">
    <source>
        <dbReference type="Proteomes" id="UP000244162"/>
    </source>
</evidence>
<comment type="catalytic activity">
    <reaction evidence="8">
        <text>a D-alpha-amino acid + O2 + H2O = a 2-oxocarboxylate + H2O2 + NH4(+)</text>
        <dbReference type="Rhea" id="RHEA:21816"/>
        <dbReference type="ChEBI" id="CHEBI:15377"/>
        <dbReference type="ChEBI" id="CHEBI:15379"/>
        <dbReference type="ChEBI" id="CHEBI:16240"/>
        <dbReference type="ChEBI" id="CHEBI:28938"/>
        <dbReference type="ChEBI" id="CHEBI:35179"/>
        <dbReference type="ChEBI" id="CHEBI:59871"/>
        <dbReference type="EC" id="1.4.3.3"/>
    </reaction>
    <physiologicalReaction direction="left-to-right" evidence="8">
        <dbReference type="Rhea" id="RHEA:21817"/>
    </physiologicalReaction>
</comment>
<dbReference type="AlphaFoldDB" id="A0A2T5FXY7"/>
<dbReference type="Proteomes" id="UP000244162">
    <property type="component" value="Unassembled WGS sequence"/>
</dbReference>
<keyword evidence="3" id="KW-0285">Flavoprotein</keyword>
<dbReference type="Gene3D" id="3.40.50.720">
    <property type="entry name" value="NAD(P)-binding Rossmann-like Domain"/>
    <property type="match status" value="2"/>
</dbReference>
<evidence type="ECO:0000256" key="6">
    <source>
        <dbReference type="ARBA" id="ARBA00039101"/>
    </source>
</evidence>
<keyword evidence="4" id="KW-0274">FAD</keyword>
<organism evidence="10 11">
    <name type="scientific">Sphingomonas oleivorans</name>
    <dbReference type="NCBI Taxonomy" id="1735121"/>
    <lineage>
        <taxon>Bacteria</taxon>
        <taxon>Pseudomonadati</taxon>
        <taxon>Pseudomonadota</taxon>
        <taxon>Alphaproteobacteria</taxon>
        <taxon>Sphingomonadales</taxon>
        <taxon>Sphingomonadaceae</taxon>
        <taxon>Sphingomonas</taxon>
    </lineage>
</organism>
<keyword evidence="5" id="KW-0560">Oxidoreductase</keyword>
<dbReference type="PANTHER" id="PTHR11530">
    <property type="entry name" value="D-AMINO ACID OXIDASE"/>
    <property type="match status" value="1"/>
</dbReference>
<evidence type="ECO:0000256" key="5">
    <source>
        <dbReference type="ARBA" id="ARBA00023002"/>
    </source>
</evidence>
<dbReference type="GO" id="GO:0005737">
    <property type="term" value="C:cytoplasm"/>
    <property type="evidence" value="ECO:0007669"/>
    <property type="project" value="TreeGrafter"/>
</dbReference>
<dbReference type="InterPro" id="IPR006076">
    <property type="entry name" value="FAD-dep_OxRdtase"/>
</dbReference>
<dbReference type="SUPFAM" id="SSF51971">
    <property type="entry name" value="Nucleotide-binding domain"/>
    <property type="match status" value="1"/>
</dbReference>
<dbReference type="GO" id="GO:0019478">
    <property type="term" value="P:D-amino acid catabolic process"/>
    <property type="evidence" value="ECO:0007669"/>
    <property type="project" value="TreeGrafter"/>
</dbReference>
<protein>
    <recommendedName>
        <fullName evidence="7">D-amino-acid oxidase</fullName>
        <ecNumber evidence="6">1.4.3.3</ecNumber>
    </recommendedName>
</protein>
<sequence length="345" mass="37405">MAMPDISDNCALPPVHVAEDRVIRTVVGLRPFRPSGFVVRAEALGDKRLVHNYGHGGAGITLCWGTAKLATELALPGHSGPVAVLGAGAVGLATARLVQEAGFPVTIYAKALPPETTSNIAGGQWFPARAFQKGHASDAFVAQFRAASVYAYRRYQLLAGARYGIRWMKNYYCSDRPFDVDPYSSLIPDLLPETRMLAKTENPWPHAYVRQQDGMIVEPSIFLREMLIDVYGAGGKVVVRPFANVAEIAALPERVVINCTGLGSRDLFGDRELTAMRGQLSFLLPQPEVRYAVSAPGGIYMFSRTDGILLGGTGDLDNFSLEPDMATRARILAGHKALFAGLRRC</sequence>
<keyword evidence="11" id="KW-1185">Reference proteome</keyword>
<evidence type="ECO:0000256" key="4">
    <source>
        <dbReference type="ARBA" id="ARBA00022827"/>
    </source>
</evidence>
<dbReference type="SUPFAM" id="SSF51905">
    <property type="entry name" value="FAD/NAD(P)-binding domain"/>
    <property type="match status" value="1"/>
</dbReference>
<dbReference type="GO" id="GO:0003884">
    <property type="term" value="F:D-amino-acid oxidase activity"/>
    <property type="evidence" value="ECO:0007669"/>
    <property type="project" value="UniProtKB-EC"/>
</dbReference>
<evidence type="ECO:0000256" key="2">
    <source>
        <dbReference type="ARBA" id="ARBA00006730"/>
    </source>
</evidence>
<evidence type="ECO:0000256" key="8">
    <source>
        <dbReference type="ARBA" id="ARBA00049547"/>
    </source>
</evidence>
<comment type="caution">
    <text evidence="10">The sequence shown here is derived from an EMBL/GenBank/DDBJ whole genome shotgun (WGS) entry which is preliminary data.</text>
</comment>
<evidence type="ECO:0000259" key="9">
    <source>
        <dbReference type="Pfam" id="PF01266"/>
    </source>
</evidence>
<name>A0A2T5FXY7_9SPHN</name>
<comment type="cofactor">
    <cofactor evidence="1">
        <name>FAD</name>
        <dbReference type="ChEBI" id="CHEBI:57692"/>
    </cofactor>
</comment>